<dbReference type="InterPro" id="IPR000917">
    <property type="entry name" value="Sulfatase_N"/>
</dbReference>
<dbReference type="InterPro" id="IPR017850">
    <property type="entry name" value="Alkaline_phosphatase_core_sf"/>
</dbReference>
<dbReference type="PROSITE" id="PS00523">
    <property type="entry name" value="SULFATASE_1"/>
    <property type="match status" value="1"/>
</dbReference>
<dbReference type="PANTHER" id="PTHR42693:SF43">
    <property type="entry name" value="BLL2667 PROTEIN"/>
    <property type="match status" value="1"/>
</dbReference>
<keyword evidence="4" id="KW-0106">Calcium</keyword>
<evidence type="ECO:0000256" key="4">
    <source>
        <dbReference type="ARBA" id="ARBA00022837"/>
    </source>
</evidence>
<dbReference type="PANTHER" id="PTHR42693">
    <property type="entry name" value="ARYLSULFATASE FAMILY MEMBER"/>
    <property type="match status" value="1"/>
</dbReference>
<proteinExistence type="inferred from homology"/>
<protein>
    <submittedName>
        <fullName evidence="6">Arylsulfatase</fullName>
    </submittedName>
</protein>
<dbReference type="Gene3D" id="3.30.1120.10">
    <property type="match status" value="1"/>
</dbReference>
<feature type="domain" description="Sulfatase N-terminal" evidence="5">
    <location>
        <begin position="22"/>
        <end position="442"/>
    </location>
</feature>
<dbReference type="Proteomes" id="UP000295122">
    <property type="component" value="Unassembled WGS sequence"/>
</dbReference>
<evidence type="ECO:0000256" key="1">
    <source>
        <dbReference type="ARBA" id="ARBA00008779"/>
    </source>
</evidence>
<comment type="caution">
    <text evidence="6">The sequence shown here is derived from an EMBL/GenBank/DDBJ whole genome shotgun (WGS) entry which is preliminary data.</text>
</comment>
<evidence type="ECO:0000313" key="6">
    <source>
        <dbReference type="EMBL" id="TDR93055.1"/>
    </source>
</evidence>
<dbReference type="GO" id="GO:0016787">
    <property type="term" value="F:hydrolase activity"/>
    <property type="evidence" value="ECO:0007669"/>
    <property type="project" value="UniProtKB-KW"/>
</dbReference>
<evidence type="ECO:0000313" key="7">
    <source>
        <dbReference type="Proteomes" id="UP000295122"/>
    </source>
</evidence>
<keyword evidence="2" id="KW-0479">Metal-binding</keyword>
<dbReference type="EMBL" id="SNZR01000011">
    <property type="protein sequence ID" value="TDR93055.1"/>
    <property type="molecule type" value="Genomic_DNA"/>
</dbReference>
<dbReference type="Pfam" id="PF00884">
    <property type="entry name" value="Sulfatase"/>
    <property type="match status" value="1"/>
</dbReference>
<evidence type="ECO:0000256" key="2">
    <source>
        <dbReference type="ARBA" id="ARBA00022723"/>
    </source>
</evidence>
<accession>A0A4R7C737</accession>
<dbReference type="InterPro" id="IPR050738">
    <property type="entry name" value="Sulfatase"/>
</dbReference>
<sequence length="753" mass="83979">MQASAPDYRQVSRPRRLPADAPNIVVIMLDDTGPALSSAFGGPIKTPTMENVVKYGVAYNRFHTTAMCSPTRASLLTGRNHHRVGFGQIAEFANDWDGYTGAWPATAAALPKVLGHYGYATSAFGKWHNTPATEVSSAGPFNRWPTGQLVGFDYFYGFMAGETSQWEPALVENTTRLPPQHHRKGYHLTEDVTDKAVKWIKNQKALDPDRPFMLYWAPGAAHGPHHIFKEWADKYKGRFDQGWDELRKEIFARQKKIGWIPEDAALTERASSMAAWKDIPEAERAFQTRLMEVFAGFVEHADTQAGRIVDTLSELGIRDNTLIFYVWGDNGSSSEGQNGTISELMAQNGIATKVSDHLRVLKEIGGLDQLGGPKTDNMYHAGWAWAGSTPFQGVKLLASHLGGTRTPLAVSWPARIKADPVPRSQFHHVNDIVPTIYELLQIKPPKLVDGITQDQIDGVSMAKSLNDAKAPDSKTMQYFEVMGSRSLYKDGWMASAFGPRTPWKPGFDPAIFNWTPDQDKWELYNLNEDFSQSRDLAKDNPDKLREMTASFTATARDNKAFPIGGGLWASLFHPEYSPRNPAKEFFYTQDVIELPEFNAPKLGSASTLVRMEVELTPKSQGVLYALGAYSGGISLWIDKGKLSYEANIFQVERTRIETSEPLPQGRVTIEVESIRREGPATPMDVVIRIDGKDVAKGHVPRTPSLYFTTNDTFDIGRDSFSPVADDYFDRAPFQFNGDIGRVHIKYLPSPKHK</sequence>
<keyword evidence="3" id="KW-0378">Hydrolase</keyword>
<dbReference type="Gene3D" id="3.40.720.10">
    <property type="entry name" value="Alkaline Phosphatase, subunit A"/>
    <property type="match status" value="1"/>
</dbReference>
<evidence type="ECO:0000259" key="5">
    <source>
        <dbReference type="Pfam" id="PF00884"/>
    </source>
</evidence>
<dbReference type="GO" id="GO:0046872">
    <property type="term" value="F:metal ion binding"/>
    <property type="evidence" value="ECO:0007669"/>
    <property type="project" value="UniProtKB-KW"/>
</dbReference>
<reference evidence="6 7" key="1">
    <citation type="submission" date="2019-03" db="EMBL/GenBank/DDBJ databases">
        <title>Genomic Encyclopedia of Type Strains, Phase IV (KMG-IV): sequencing the most valuable type-strain genomes for metagenomic binning, comparative biology and taxonomic classification.</title>
        <authorList>
            <person name="Goeker M."/>
        </authorList>
    </citation>
    <scope>NUCLEOTIDE SEQUENCE [LARGE SCALE GENOMIC DNA]</scope>
    <source>
        <strain evidence="6 7">DSM 25903</strain>
    </source>
</reference>
<gene>
    <name evidence="6" type="ORF">EV668_0304</name>
</gene>
<name>A0A4R7C737_9HYPH</name>
<organism evidence="6 7">
    <name type="scientific">Enterovirga rhinocerotis</name>
    <dbReference type="NCBI Taxonomy" id="1339210"/>
    <lineage>
        <taxon>Bacteria</taxon>
        <taxon>Pseudomonadati</taxon>
        <taxon>Pseudomonadota</taxon>
        <taxon>Alphaproteobacteria</taxon>
        <taxon>Hyphomicrobiales</taxon>
        <taxon>Methylobacteriaceae</taxon>
        <taxon>Enterovirga</taxon>
    </lineage>
</organism>
<evidence type="ECO:0000256" key="3">
    <source>
        <dbReference type="ARBA" id="ARBA00022801"/>
    </source>
</evidence>
<dbReference type="SUPFAM" id="SSF53649">
    <property type="entry name" value="Alkaline phosphatase-like"/>
    <property type="match status" value="1"/>
</dbReference>
<dbReference type="CDD" id="cd16025">
    <property type="entry name" value="PAS_like"/>
    <property type="match status" value="1"/>
</dbReference>
<dbReference type="InterPro" id="IPR024607">
    <property type="entry name" value="Sulfatase_CS"/>
</dbReference>
<dbReference type="AlphaFoldDB" id="A0A4R7C737"/>
<comment type="similarity">
    <text evidence="1">Belongs to the sulfatase family.</text>
</comment>
<keyword evidence="7" id="KW-1185">Reference proteome</keyword>